<organism evidence="6 7">
    <name type="scientific">Leifsonia xyli subsp. cynodontis DSM 46306</name>
    <dbReference type="NCBI Taxonomy" id="1389489"/>
    <lineage>
        <taxon>Bacteria</taxon>
        <taxon>Bacillati</taxon>
        <taxon>Actinomycetota</taxon>
        <taxon>Actinomycetes</taxon>
        <taxon>Micrococcales</taxon>
        <taxon>Microbacteriaceae</taxon>
        <taxon>Leifsonia</taxon>
    </lineage>
</organism>
<gene>
    <name evidence="6" type="ORF">O159_25520</name>
</gene>
<dbReference type="InterPro" id="IPR050639">
    <property type="entry name" value="SSR_resolvase"/>
</dbReference>
<dbReference type="OrthoDB" id="128993at2"/>
<comment type="similarity">
    <text evidence="1">Belongs to the site-specific recombinase resolvase family.</text>
</comment>
<dbReference type="GO" id="GO:0003677">
    <property type="term" value="F:DNA binding"/>
    <property type="evidence" value="ECO:0007669"/>
    <property type="project" value="UniProtKB-KW"/>
</dbReference>
<dbReference type="InterPro" id="IPR009057">
    <property type="entry name" value="Homeodomain-like_sf"/>
</dbReference>
<dbReference type="Gene3D" id="3.40.50.1390">
    <property type="entry name" value="Resolvase, N-terminal catalytic domain"/>
    <property type="match status" value="1"/>
</dbReference>
<dbReference type="SMART" id="SM00857">
    <property type="entry name" value="Resolvase"/>
    <property type="match status" value="1"/>
</dbReference>
<sequence>MAVFGYIFVGPLEHSAEFQRDLLRQQGAGTIFEDISLNTSSPRRPELARALDALGRGDRLVVWRLDRLGGTSPSVLSLLELLAQRGVAVLTLAERLDTGGTEGAAIIRTISAFNDLERNLIRERTLVQVYAARARGRLGGRPRALSDMNVERALALRDQGASVREIAEELGTSRATVYRALQSAARDGTPSPDEDRAIAATFASPVSHEIGGT</sequence>
<evidence type="ECO:0000256" key="1">
    <source>
        <dbReference type="ARBA" id="ARBA00009913"/>
    </source>
</evidence>
<dbReference type="InterPro" id="IPR036162">
    <property type="entry name" value="Resolvase-like_N_sf"/>
</dbReference>
<evidence type="ECO:0000313" key="7">
    <source>
        <dbReference type="Proteomes" id="UP000016743"/>
    </source>
</evidence>
<dbReference type="PATRIC" id="fig|1389489.3.peg.2448"/>
<dbReference type="PROSITE" id="PS00398">
    <property type="entry name" value="RECOMBINASES_2"/>
    <property type="match status" value="1"/>
</dbReference>
<accession>U3PFQ0</accession>
<dbReference type="Gene3D" id="1.10.10.60">
    <property type="entry name" value="Homeodomain-like"/>
    <property type="match status" value="1"/>
</dbReference>
<dbReference type="PANTHER" id="PTHR30461:SF2">
    <property type="entry name" value="SERINE RECOMBINASE PINE-RELATED"/>
    <property type="match status" value="1"/>
</dbReference>
<evidence type="ECO:0000313" key="6">
    <source>
        <dbReference type="EMBL" id="AGW42483.1"/>
    </source>
</evidence>
<keyword evidence="7" id="KW-1185">Reference proteome</keyword>
<dbReference type="InterPro" id="IPR006119">
    <property type="entry name" value="Resolv_N"/>
</dbReference>
<dbReference type="CDD" id="cd03768">
    <property type="entry name" value="SR_ResInv"/>
    <property type="match status" value="1"/>
</dbReference>
<reference evidence="6 7" key="1">
    <citation type="journal article" date="2013" name="Genome Announc.">
        <title>Complete Genome Sequence of Leifsonia xyli subsp. cynodontis Strain DSM46306, a Gram-Positive Bacterial Pathogen of Grasses.</title>
        <authorList>
            <person name="Monteiro-Vitorello C.B."/>
            <person name="Zerillo M.M."/>
            <person name="Van Sluys M.A."/>
            <person name="Camargo L.E."/>
            <person name="Kitajima J.P."/>
        </authorList>
    </citation>
    <scope>NUCLEOTIDE SEQUENCE [LARGE SCALE GENOMIC DNA]</scope>
    <source>
        <strain evidence="6 7">DSM 46306</strain>
    </source>
</reference>
<name>U3PFQ0_LEIXC</name>
<dbReference type="PROSITE" id="PS51736">
    <property type="entry name" value="RECOMBINASES_3"/>
    <property type="match status" value="1"/>
</dbReference>
<keyword evidence="2" id="KW-0229">DNA integration</keyword>
<dbReference type="Pfam" id="PF00239">
    <property type="entry name" value="Resolvase"/>
    <property type="match status" value="1"/>
</dbReference>
<dbReference type="SUPFAM" id="SSF53041">
    <property type="entry name" value="Resolvase-like"/>
    <property type="match status" value="1"/>
</dbReference>
<dbReference type="HOGENOM" id="CLU_010686_8_0_11"/>
<dbReference type="RefSeq" id="WP_021755955.1">
    <property type="nucleotide sequence ID" value="NC_022438.1"/>
</dbReference>
<dbReference type="eggNOG" id="COG1961">
    <property type="taxonomic scope" value="Bacteria"/>
</dbReference>
<dbReference type="STRING" id="1389489.O159_25520"/>
<dbReference type="InterPro" id="IPR006118">
    <property type="entry name" value="Recombinase_CS"/>
</dbReference>
<evidence type="ECO:0000256" key="3">
    <source>
        <dbReference type="ARBA" id="ARBA00023125"/>
    </source>
</evidence>
<dbReference type="GO" id="GO:0015074">
    <property type="term" value="P:DNA integration"/>
    <property type="evidence" value="ECO:0007669"/>
    <property type="project" value="UniProtKB-KW"/>
</dbReference>
<evidence type="ECO:0000256" key="2">
    <source>
        <dbReference type="ARBA" id="ARBA00022908"/>
    </source>
</evidence>
<keyword evidence="3" id="KW-0238">DNA-binding</keyword>
<proteinExistence type="inferred from homology"/>
<dbReference type="Pfam" id="PF02796">
    <property type="entry name" value="HTH_7"/>
    <property type="match status" value="1"/>
</dbReference>
<dbReference type="EMBL" id="CP006734">
    <property type="protein sequence ID" value="AGW42483.1"/>
    <property type="molecule type" value="Genomic_DNA"/>
</dbReference>
<evidence type="ECO:0000256" key="4">
    <source>
        <dbReference type="ARBA" id="ARBA00023172"/>
    </source>
</evidence>
<keyword evidence="4" id="KW-0233">DNA recombination</keyword>
<dbReference type="KEGG" id="lxy:O159_25520"/>
<dbReference type="GO" id="GO:0000150">
    <property type="term" value="F:DNA strand exchange activity"/>
    <property type="evidence" value="ECO:0007669"/>
    <property type="project" value="InterPro"/>
</dbReference>
<dbReference type="CDD" id="cd00569">
    <property type="entry name" value="HTH_Hin_like"/>
    <property type="match status" value="1"/>
</dbReference>
<feature type="domain" description="Resolvase/invertase-type recombinase catalytic" evidence="5">
    <location>
        <begin position="2"/>
        <end position="136"/>
    </location>
</feature>
<protein>
    <recommendedName>
        <fullName evidence="5">Resolvase/invertase-type recombinase catalytic domain-containing protein</fullName>
    </recommendedName>
</protein>
<evidence type="ECO:0000259" key="5">
    <source>
        <dbReference type="PROSITE" id="PS51736"/>
    </source>
</evidence>
<dbReference type="PANTHER" id="PTHR30461">
    <property type="entry name" value="DNA-INVERTASE FROM LAMBDOID PROPHAGE"/>
    <property type="match status" value="1"/>
</dbReference>
<dbReference type="Proteomes" id="UP000016743">
    <property type="component" value="Chromosome"/>
</dbReference>
<dbReference type="InterPro" id="IPR006120">
    <property type="entry name" value="Resolvase_HTH_dom"/>
</dbReference>
<dbReference type="AlphaFoldDB" id="U3PFQ0"/>
<dbReference type="SUPFAM" id="SSF46689">
    <property type="entry name" value="Homeodomain-like"/>
    <property type="match status" value="1"/>
</dbReference>